<evidence type="ECO:0000313" key="1">
    <source>
        <dbReference type="EMBL" id="CAI0427214.1"/>
    </source>
</evidence>
<name>A0AAV0P0S1_9ROSI</name>
<protein>
    <submittedName>
        <fullName evidence="2">Uncharacterized protein</fullName>
    </submittedName>
</protein>
<accession>A0AAV0P0S1</accession>
<dbReference type="AlphaFoldDB" id="A0AAV0P0S1"/>
<evidence type="ECO:0000313" key="3">
    <source>
        <dbReference type="Proteomes" id="UP001154282"/>
    </source>
</evidence>
<reference evidence="2" key="1">
    <citation type="submission" date="2022-08" db="EMBL/GenBank/DDBJ databases">
        <authorList>
            <person name="Gutierrez-Valencia J."/>
        </authorList>
    </citation>
    <scope>NUCLEOTIDE SEQUENCE</scope>
</reference>
<comment type="caution">
    <text evidence="2">The sequence shown here is derived from an EMBL/GenBank/DDBJ whole genome shotgun (WGS) entry which is preliminary data.</text>
</comment>
<dbReference type="Proteomes" id="UP001154282">
    <property type="component" value="Unassembled WGS sequence"/>
</dbReference>
<keyword evidence="3" id="KW-1185">Reference proteome</keyword>
<dbReference type="EMBL" id="CAMGYJ010000008">
    <property type="protein sequence ID" value="CAI0464172.1"/>
    <property type="molecule type" value="Genomic_DNA"/>
</dbReference>
<evidence type="ECO:0000313" key="2">
    <source>
        <dbReference type="EMBL" id="CAI0464172.1"/>
    </source>
</evidence>
<sequence>MRITGSVTVPTVPRISRQLAENSIKSLELFLSRANCQFRIVG</sequence>
<organism evidence="2 3">
    <name type="scientific">Linum tenue</name>
    <dbReference type="NCBI Taxonomy" id="586396"/>
    <lineage>
        <taxon>Eukaryota</taxon>
        <taxon>Viridiplantae</taxon>
        <taxon>Streptophyta</taxon>
        <taxon>Embryophyta</taxon>
        <taxon>Tracheophyta</taxon>
        <taxon>Spermatophyta</taxon>
        <taxon>Magnoliopsida</taxon>
        <taxon>eudicotyledons</taxon>
        <taxon>Gunneridae</taxon>
        <taxon>Pentapetalae</taxon>
        <taxon>rosids</taxon>
        <taxon>fabids</taxon>
        <taxon>Malpighiales</taxon>
        <taxon>Linaceae</taxon>
        <taxon>Linum</taxon>
    </lineage>
</organism>
<gene>
    <name evidence="1" type="ORF">LITE_LOCUS21114</name>
    <name evidence="2" type="ORF">LITE_LOCUS36067</name>
</gene>
<dbReference type="EMBL" id="CAMGYJ010000005">
    <property type="protein sequence ID" value="CAI0427214.1"/>
    <property type="molecule type" value="Genomic_DNA"/>
</dbReference>
<proteinExistence type="predicted"/>